<protein>
    <submittedName>
        <fullName evidence="2">DUF2249 domain-containing protein</fullName>
    </submittedName>
</protein>
<sequence length="75" mass="8715">MQTVLDARWLECPEPLEQTLTALPALGPEDSLLLLIHRLPYPLFDLLRDAGYDYQYQQEAEGSFQITIRRLPSQR</sequence>
<dbReference type="Pfam" id="PF10006">
    <property type="entry name" value="DUF2249"/>
    <property type="match status" value="1"/>
</dbReference>
<evidence type="ECO:0000313" key="3">
    <source>
        <dbReference type="Proteomes" id="UP001172778"/>
    </source>
</evidence>
<evidence type="ECO:0000313" key="2">
    <source>
        <dbReference type="EMBL" id="MDK2125750.1"/>
    </source>
</evidence>
<organism evidence="2 3">
    <name type="scientific">Parachitinimonas caeni</name>
    <dbReference type="NCBI Taxonomy" id="3031301"/>
    <lineage>
        <taxon>Bacteria</taxon>
        <taxon>Pseudomonadati</taxon>
        <taxon>Pseudomonadota</taxon>
        <taxon>Betaproteobacteria</taxon>
        <taxon>Neisseriales</taxon>
        <taxon>Chitinibacteraceae</taxon>
        <taxon>Parachitinimonas</taxon>
    </lineage>
</organism>
<name>A0ABT7E0B3_9NEIS</name>
<dbReference type="Gene3D" id="3.30.110.40">
    <property type="entry name" value="TusA-like domain"/>
    <property type="match status" value="1"/>
</dbReference>
<dbReference type="InterPro" id="IPR018720">
    <property type="entry name" value="DUF2249"/>
</dbReference>
<dbReference type="RefSeq" id="WP_284102059.1">
    <property type="nucleotide sequence ID" value="NZ_JARRAF010000023.1"/>
</dbReference>
<reference evidence="2" key="1">
    <citation type="submission" date="2023-03" db="EMBL/GenBank/DDBJ databases">
        <title>Chitinimonas shenzhenensis gen. nov., sp. nov., a novel member of family Burkholderiaceae isolated from activated sludge collected in Shen Zhen, China.</title>
        <authorList>
            <person name="Wang X."/>
        </authorList>
    </citation>
    <scope>NUCLEOTIDE SEQUENCE</scope>
    <source>
        <strain evidence="2">DQS-5</strain>
    </source>
</reference>
<dbReference type="InterPro" id="IPR036868">
    <property type="entry name" value="TusA-like_sf"/>
</dbReference>
<comment type="caution">
    <text evidence="2">The sequence shown here is derived from an EMBL/GenBank/DDBJ whole genome shotgun (WGS) entry which is preliminary data.</text>
</comment>
<gene>
    <name evidence="2" type="ORF">PZA18_16975</name>
</gene>
<dbReference type="SUPFAM" id="SSF64307">
    <property type="entry name" value="SirA-like"/>
    <property type="match status" value="1"/>
</dbReference>
<feature type="domain" description="DUF2249" evidence="1">
    <location>
        <begin position="4"/>
        <end position="70"/>
    </location>
</feature>
<accession>A0ABT7E0B3</accession>
<evidence type="ECO:0000259" key="1">
    <source>
        <dbReference type="Pfam" id="PF10006"/>
    </source>
</evidence>
<proteinExistence type="predicted"/>
<dbReference type="CDD" id="cd00291">
    <property type="entry name" value="SirA_YedF_YeeD"/>
    <property type="match status" value="1"/>
</dbReference>
<keyword evidence="3" id="KW-1185">Reference proteome</keyword>
<dbReference type="Proteomes" id="UP001172778">
    <property type="component" value="Unassembled WGS sequence"/>
</dbReference>
<dbReference type="EMBL" id="JARRAF010000023">
    <property type="protein sequence ID" value="MDK2125750.1"/>
    <property type="molecule type" value="Genomic_DNA"/>
</dbReference>